<keyword evidence="5 6" id="KW-0472">Membrane</keyword>
<dbReference type="FunCoup" id="A0A803JJ31">
    <property type="interactions" value="340"/>
</dbReference>
<dbReference type="AlphaFoldDB" id="A0A803JJ31"/>
<feature type="domain" description="Reticulon" evidence="8">
    <location>
        <begin position="142"/>
        <end position="329"/>
    </location>
</feature>
<dbReference type="InterPro" id="IPR003388">
    <property type="entry name" value="Reticulon"/>
</dbReference>
<evidence type="ECO:0000313" key="9">
    <source>
        <dbReference type="Ensembl" id="ENSXETP00000107951"/>
    </source>
</evidence>
<dbReference type="PANTHER" id="PTHR45799">
    <property type="entry name" value="RETICULON-LIKE PROTEIN"/>
    <property type="match status" value="1"/>
</dbReference>
<accession>A0A803JJ31</accession>
<dbReference type="Gene3D" id="1.20.5.2480">
    <property type="match status" value="1"/>
</dbReference>
<feature type="transmembrane region" description="Helical" evidence="6">
    <location>
        <begin position="261"/>
        <end position="288"/>
    </location>
</feature>
<evidence type="ECO:0000259" key="8">
    <source>
        <dbReference type="PROSITE" id="PS50845"/>
    </source>
</evidence>
<dbReference type="GeneTree" id="ENSGT00940000160599"/>
<dbReference type="PROSITE" id="PS50845">
    <property type="entry name" value="RETICULON"/>
    <property type="match status" value="1"/>
</dbReference>
<feature type="region of interest" description="Disordered" evidence="7">
    <location>
        <begin position="72"/>
        <end position="93"/>
    </location>
</feature>
<dbReference type="Pfam" id="PF02453">
    <property type="entry name" value="Reticulon"/>
    <property type="match status" value="1"/>
</dbReference>
<protein>
    <recommendedName>
        <fullName evidence="6">Reticulon</fullName>
    </recommendedName>
</protein>
<evidence type="ECO:0000256" key="5">
    <source>
        <dbReference type="ARBA" id="ARBA00023136"/>
    </source>
</evidence>
<dbReference type="PANTHER" id="PTHR45799:SF4">
    <property type="entry name" value="RETICULON-3"/>
    <property type="match status" value="1"/>
</dbReference>
<dbReference type="GO" id="GO:0005789">
    <property type="term" value="C:endoplasmic reticulum membrane"/>
    <property type="evidence" value="ECO:0007669"/>
    <property type="project" value="UniProtKB-SubCell"/>
</dbReference>
<sequence>SPKEGNPEPRESPPRVKNKDAPSTASSTPDSCPPEGEEDDSPVTEVNFWPLPSPHEPTFSYITIGSTAPLSRPPVRARRGLGQSRVHAAPREETEEKEVKDVVTYVLLEKTCQLKKLSPPHVQEEVVFVAKPQPQLEVFRAVKDLLYWRDILLSAGCLTGVTLSLLCLSQFSVISVFAYGCLIILSVTLTLRLYTKLLHALKRGNGANPFQYYLDADLKLTTKQAEEITARVLSLLSTTICTLRSLFLVEELKDSLKFLVIIYLLTYVGAVFNGITVLLLCVIGAFTFPILYKQHQTQVDHYVSLVSKKVNAFRSKIQGTVKKPPAKQK</sequence>
<keyword evidence="3 6" id="KW-0256">Endoplasmic reticulum</keyword>
<feature type="compositionally biased region" description="Basic and acidic residues" evidence="7">
    <location>
        <begin position="1"/>
        <end position="20"/>
    </location>
</feature>
<feature type="transmembrane region" description="Helical" evidence="6">
    <location>
        <begin position="177"/>
        <end position="194"/>
    </location>
</feature>
<evidence type="ECO:0000256" key="4">
    <source>
        <dbReference type="ARBA" id="ARBA00022989"/>
    </source>
</evidence>
<comment type="subcellular location">
    <subcellularLocation>
        <location evidence="1 6">Endoplasmic reticulum membrane</location>
        <topology evidence="1 6">Multi-pass membrane protein</topology>
    </subcellularLocation>
</comment>
<evidence type="ECO:0000256" key="7">
    <source>
        <dbReference type="SAM" id="MobiDB-lite"/>
    </source>
</evidence>
<dbReference type="Ensembl" id="ENSXETT00000116489">
    <property type="protein sequence ID" value="ENSXETP00000107951"/>
    <property type="gene ID" value="ENSXETG00000024454"/>
</dbReference>
<evidence type="ECO:0000256" key="6">
    <source>
        <dbReference type="RuleBase" id="RU210713"/>
    </source>
</evidence>
<feature type="region of interest" description="Disordered" evidence="7">
    <location>
        <begin position="1"/>
        <end position="51"/>
    </location>
</feature>
<organism evidence="9">
    <name type="scientific">Xenopus tropicalis</name>
    <name type="common">Western clawed frog</name>
    <name type="synonym">Silurana tropicalis</name>
    <dbReference type="NCBI Taxonomy" id="8364"/>
    <lineage>
        <taxon>Eukaryota</taxon>
        <taxon>Metazoa</taxon>
        <taxon>Chordata</taxon>
        <taxon>Craniata</taxon>
        <taxon>Vertebrata</taxon>
        <taxon>Euteleostomi</taxon>
        <taxon>Amphibia</taxon>
        <taxon>Batrachia</taxon>
        <taxon>Anura</taxon>
        <taxon>Pipoidea</taxon>
        <taxon>Pipidae</taxon>
        <taxon>Xenopodinae</taxon>
        <taxon>Xenopus</taxon>
        <taxon>Silurana</taxon>
    </lineage>
</organism>
<proteinExistence type="predicted"/>
<dbReference type="InterPro" id="IPR046964">
    <property type="entry name" value="RTN1-4"/>
</dbReference>
<keyword evidence="2 6" id="KW-0812">Transmembrane</keyword>
<keyword evidence="4 6" id="KW-1133">Transmembrane helix</keyword>
<feature type="transmembrane region" description="Helical" evidence="6">
    <location>
        <begin position="151"/>
        <end position="171"/>
    </location>
</feature>
<dbReference type="Xenbase" id="XB-GENE-941644">
    <property type="gene designation" value="rtn2"/>
</dbReference>
<name>A0A803JJ31_XENTR</name>
<reference evidence="9" key="1">
    <citation type="journal article" date="2010" name="Science">
        <title>The genome of the Western clawed frog Xenopus tropicalis.</title>
        <authorList>
            <person name="Hellsten U."/>
            <person name="Harland R.M."/>
            <person name="Gilchrist M.J."/>
            <person name="Hendrix D."/>
            <person name="Jurka J."/>
            <person name="Kapitonov V."/>
            <person name="Ovcharenko I."/>
            <person name="Putnam N.H."/>
            <person name="Shu S."/>
            <person name="Taher L."/>
            <person name="Blitz I.L."/>
            <person name="Blumberg B."/>
            <person name="Dichmann D.S."/>
            <person name="Dubchak I."/>
            <person name="Amaya E."/>
            <person name="Detter J.C."/>
            <person name="Fletcher R."/>
            <person name="Gerhard D.S."/>
            <person name="Goodstein D."/>
            <person name="Graves T."/>
            <person name="Grigoriev I.V."/>
            <person name="Grimwood J."/>
            <person name="Kawashima T."/>
            <person name="Lindquist E."/>
            <person name="Lucas S.M."/>
            <person name="Mead P.E."/>
            <person name="Mitros T."/>
            <person name="Ogino H."/>
            <person name="Ohta Y."/>
            <person name="Poliakov A.V."/>
            <person name="Pollet N."/>
            <person name="Robert J."/>
            <person name="Salamov A."/>
            <person name="Sater A.K."/>
            <person name="Schmutz J."/>
            <person name="Terry A."/>
            <person name="Vize P.D."/>
            <person name="Warren W.C."/>
            <person name="Wells D."/>
            <person name="Wills A."/>
            <person name="Wilson R.K."/>
            <person name="Zimmerman L.B."/>
            <person name="Zorn A.M."/>
            <person name="Grainger R."/>
            <person name="Grammer T."/>
            <person name="Khokha M.K."/>
            <person name="Richardson P.M."/>
            <person name="Rokhsar D.S."/>
        </authorList>
    </citation>
    <scope>NUCLEOTIDE SEQUENCE [LARGE SCALE GENOMIC DNA]</scope>
    <source>
        <strain evidence="9">Nigerian</strain>
    </source>
</reference>
<gene>
    <name evidence="9" type="primary">rtn2</name>
</gene>
<evidence type="ECO:0000256" key="1">
    <source>
        <dbReference type="ARBA" id="ARBA00004477"/>
    </source>
</evidence>
<feature type="compositionally biased region" description="Polar residues" evidence="7">
    <location>
        <begin position="21"/>
        <end position="30"/>
    </location>
</feature>
<dbReference type="InParanoid" id="A0A803JJ31"/>
<evidence type="ECO:0000256" key="3">
    <source>
        <dbReference type="ARBA" id="ARBA00022824"/>
    </source>
</evidence>
<dbReference type="Bgee" id="ENSXETG00000024454">
    <property type="expression patterns" value="Expressed in skeletal muscle tissue and 12 other cell types or tissues"/>
</dbReference>
<reference evidence="9" key="2">
    <citation type="submission" date="2021-03" db="UniProtKB">
        <authorList>
            <consortium name="Ensembl"/>
        </authorList>
    </citation>
    <scope>IDENTIFICATION</scope>
</reference>
<evidence type="ECO:0000256" key="2">
    <source>
        <dbReference type="ARBA" id="ARBA00022692"/>
    </source>
</evidence>